<dbReference type="EMBL" id="JBHLYR010000021">
    <property type="protein sequence ID" value="MFB9991616.1"/>
    <property type="molecule type" value="Genomic_DNA"/>
</dbReference>
<feature type="domain" description="Proline dehydrogenase" evidence="2">
    <location>
        <begin position="57"/>
        <end position="303"/>
    </location>
</feature>
<sequence length="320" mass="35534">MTTTIRPTDARLLAADALRHLALDERAKAHIEQDQVLRPLFERMAARYIGGATLPECLERITAVNAQGHAATVDYMGENTRDAAKAHAETEEFLRLVQALQGRQFNSSVSLDLSHIGLIIEPEICHYNAGRIAAAAREIGTEMIVSMEWSARTDLILAAYERLCSEHSNVGITCQARLHRTPADLDRLLTLPGKIRLVKGAYQETADVAYPRGSDELRATFLGLACRLIASGHPCSIATHDPDLLDELETFITAGGWRAQPYEFEMLTGLGNLEGLRQRGHPTREYVVYGREWFLYLCNRLAEEPERLFTAVADALGARP</sequence>
<dbReference type="SUPFAM" id="SSF51730">
    <property type="entry name" value="FAD-linked oxidoreductase"/>
    <property type="match status" value="1"/>
</dbReference>
<evidence type="ECO:0000313" key="4">
    <source>
        <dbReference type="Proteomes" id="UP001589733"/>
    </source>
</evidence>
<keyword evidence="4" id="KW-1185">Reference proteome</keyword>
<dbReference type="Pfam" id="PF01619">
    <property type="entry name" value="Pro_dh"/>
    <property type="match status" value="1"/>
</dbReference>
<dbReference type="Proteomes" id="UP001589733">
    <property type="component" value="Unassembled WGS sequence"/>
</dbReference>
<accession>A0ABV6AYD5</accession>
<evidence type="ECO:0000259" key="2">
    <source>
        <dbReference type="Pfam" id="PF01619"/>
    </source>
</evidence>
<gene>
    <name evidence="3" type="ORF">ACFFLM_06510</name>
</gene>
<organism evidence="3 4">
    <name type="scientific">Deinococcus oregonensis</name>
    <dbReference type="NCBI Taxonomy" id="1805970"/>
    <lineage>
        <taxon>Bacteria</taxon>
        <taxon>Thermotogati</taxon>
        <taxon>Deinococcota</taxon>
        <taxon>Deinococci</taxon>
        <taxon>Deinococcales</taxon>
        <taxon>Deinococcaceae</taxon>
        <taxon>Deinococcus</taxon>
    </lineage>
</organism>
<dbReference type="PIRSF" id="PIRSF000196">
    <property type="entry name" value="Pro_dehydrog"/>
    <property type="match status" value="1"/>
</dbReference>
<keyword evidence="1" id="KW-0560">Oxidoreductase</keyword>
<proteinExistence type="predicted"/>
<dbReference type="InterPro" id="IPR029041">
    <property type="entry name" value="FAD-linked_oxidoreductase-like"/>
</dbReference>
<protein>
    <submittedName>
        <fullName evidence="3">Proline dehydrogenase family protein</fullName>
    </submittedName>
</protein>
<dbReference type="InterPro" id="IPR008219">
    <property type="entry name" value="PRODH_bac_arc"/>
</dbReference>
<dbReference type="Gene3D" id="3.20.20.220">
    <property type="match status" value="1"/>
</dbReference>
<name>A0ABV6AYD5_9DEIO</name>
<dbReference type="RefSeq" id="WP_380006964.1">
    <property type="nucleotide sequence ID" value="NZ_JBHLYR010000021.1"/>
</dbReference>
<reference evidence="3 4" key="1">
    <citation type="submission" date="2024-09" db="EMBL/GenBank/DDBJ databases">
        <authorList>
            <person name="Sun Q."/>
            <person name="Mori K."/>
        </authorList>
    </citation>
    <scope>NUCLEOTIDE SEQUENCE [LARGE SCALE GENOMIC DNA]</scope>
    <source>
        <strain evidence="3 4">JCM 13503</strain>
    </source>
</reference>
<dbReference type="InterPro" id="IPR002872">
    <property type="entry name" value="Proline_DH_dom"/>
</dbReference>
<evidence type="ECO:0000256" key="1">
    <source>
        <dbReference type="ARBA" id="ARBA00023002"/>
    </source>
</evidence>
<comment type="caution">
    <text evidence="3">The sequence shown here is derived from an EMBL/GenBank/DDBJ whole genome shotgun (WGS) entry which is preliminary data.</text>
</comment>
<evidence type="ECO:0000313" key="3">
    <source>
        <dbReference type="EMBL" id="MFB9991616.1"/>
    </source>
</evidence>